<dbReference type="Proteomes" id="UP001596368">
    <property type="component" value="Unassembled WGS sequence"/>
</dbReference>
<accession>A0ABD5XVD7</accession>
<dbReference type="AlphaFoldDB" id="A0ABD5XVD7"/>
<gene>
    <name evidence="2" type="ORF">ACFQRB_16585</name>
</gene>
<evidence type="ECO:0000256" key="1">
    <source>
        <dbReference type="SAM" id="MobiDB-lite"/>
    </source>
</evidence>
<organism evidence="2 3">
    <name type="scientific">Halobaculum litoreum</name>
    <dbReference type="NCBI Taxonomy" id="3031998"/>
    <lineage>
        <taxon>Archaea</taxon>
        <taxon>Methanobacteriati</taxon>
        <taxon>Methanobacteriota</taxon>
        <taxon>Stenosarchaea group</taxon>
        <taxon>Halobacteria</taxon>
        <taxon>Halobacteriales</taxon>
        <taxon>Haloferacaceae</taxon>
        <taxon>Halobaculum</taxon>
    </lineage>
</organism>
<protein>
    <submittedName>
        <fullName evidence="2">Uncharacterized protein</fullName>
    </submittedName>
</protein>
<feature type="compositionally biased region" description="Low complexity" evidence="1">
    <location>
        <begin position="17"/>
        <end position="61"/>
    </location>
</feature>
<evidence type="ECO:0000313" key="2">
    <source>
        <dbReference type="EMBL" id="MFC7137630.1"/>
    </source>
</evidence>
<name>A0ABD5XVD7_9EURY</name>
<feature type="region of interest" description="Disordered" evidence="1">
    <location>
        <begin position="1"/>
        <end position="71"/>
    </location>
</feature>
<comment type="caution">
    <text evidence="2">The sequence shown here is derived from an EMBL/GenBank/DDBJ whole genome shotgun (WGS) entry which is preliminary data.</text>
</comment>
<dbReference type="EMBL" id="JBHSZG010000002">
    <property type="protein sequence ID" value="MFC7137630.1"/>
    <property type="molecule type" value="Genomic_DNA"/>
</dbReference>
<evidence type="ECO:0000313" key="3">
    <source>
        <dbReference type="Proteomes" id="UP001596368"/>
    </source>
</evidence>
<proteinExistence type="predicted"/>
<reference evidence="2 3" key="1">
    <citation type="journal article" date="2019" name="Int. J. Syst. Evol. Microbiol.">
        <title>The Global Catalogue of Microorganisms (GCM) 10K type strain sequencing project: providing services to taxonomists for standard genome sequencing and annotation.</title>
        <authorList>
            <consortium name="The Broad Institute Genomics Platform"/>
            <consortium name="The Broad Institute Genome Sequencing Center for Infectious Disease"/>
            <person name="Wu L."/>
            <person name="Ma J."/>
        </authorList>
    </citation>
    <scope>NUCLEOTIDE SEQUENCE [LARGE SCALE GENOMIC DNA]</scope>
    <source>
        <strain evidence="2 3">DT92</strain>
    </source>
</reference>
<keyword evidence="3" id="KW-1185">Reference proteome</keyword>
<sequence length="71" mass="6852">MAATFSAPGVNESPGSTVAPRAATATPATTAAAPTGAEPANCWSTTYATPASAAAPVGTPTRTPAAERTYS</sequence>